<protein>
    <submittedName>
        <fullName evidence="2">Uncharacterized protein</fullName>
    </submittedName>
</protein>
<evidence type="ECO:0000313" key="3">
    <source>
        <dbReference type="Proteomes" id="UP000319859"/>
    </source>
</evidence>
<keyword evidence="1" id="KW-0472">Membrane</keyword>
<sequence length="88" mass="9570">MARVRKGRAFIVLLMPVVGALLVLNLADFWGLGPVVAGRAALAWLGLPPASWESIRILLLIAFFGGVLHRYFRFIEKSFTVSSSGGDI</sequence>
<proteinExistence type="predicted"/>
<evidence type="ECO:0000313" key="2">
    <source>
        <dbReference type="EMBL" id="TWB12853.1"/>
    </source>
</evidence>
<dbReference type="AlphaFoldDB" id="A0A560EU00"/>
<dbReference type="EMBL" id="VITN01000023">
    <property type="protein sequence ID" value="TWB12853.1"/>
    <property type="molecule type" value="Genomic_DNA"/>
</dbReference>
<gene>
    <name evidence="2" type="ORF">FBZ89_12366</name>
</gene>
<keyword evidence="1" id="KW-0812">Transmembrane</keyword>
<feature type="transmembrane region" description="Helical" evidence="1">
    <location>
        <begin position="9"/>
        <end position="30"/>
    </location>
</feature>
<keyword evidence="1" id="KW-1133">Transmembrane helix</keyword>
<accession>A0A560EU00</accession>
<evidence type="ECO:0000256" key="1">
    <source>
        <dbReference type="SAM" id="Phobius"/>
    </source>
</evidence>
<name>A0A560EU00_9PROT</name>
<reference evidence="2 3" key="1">
    <citation type="submission" date="2019-06" db="EMBL/GenBank/DDBJ databases">
        <title>Genomic Encyclopedia of Type Strains, Phase IV (KMG-V): Genome sequencing to study the core and pangenomes of soil and plant-associated prokaryotes.</title>
        <authorList>
            <person name="Whitman W."/>
        </authorList>
    </citation>
    <scope>NUCLEOTIDE SEQUENCE [LARGE SCALE GENOMIC DNA]</scope>
    <source>
        <strain evidence="2 3">BR 11880</strain>
    </source>
</reference>
<organism evidence="2 3">
    <name type="scientific">Nitrospirillum amazonense</name>
    <dbReference type="NCBI Taxonomy" id="28077"/>
    <lineage>
        <taxon>Bacteria</taxon>
        <taxon>Pseudomonadati</taxon>
        <taxon>Pseudomonadota</taxon>
        <taxon>Alphaproteobacteria</taxon>
        <taxon>Rhodospirillales</taxon>
        <taxon>Azospirillaceae</taxon>
        <taxon>Nitrospirillum</taxon>
    </lineage>
</organism>
<feature type="transmembrane region" description="Helical" evidence="1">
    <location>
        <begin position="50"/>
        <end position="68"/>
    </location>
</feature>
<comment type="caution">
    <text evidence="2">The sequence shown here is derived from an EMBL/GenBank/DDBJ whole genome shotgun (WGS) entry which is preliminary data.</text>
</comment>
<dbReference type="Proteomes" id="UP000319859">
    <property type="component" value="Unassembled WGS sequence"/>
</dbReference>